<reference evidence="8" key="1">
    <citation type="submission" date="2021-03" db="EMBL/GenBank/DDBJ databases">
        <authorList>
            <person name="Tran Van P."/>
        </authorList>
    </citation>
    <scope>NUCLEOTIDE SEQUENCE</scope>
</reference>
<keyword evidence="3" id="KW-0805">Transcription regulation</keyword>
<evidence type="ECO:0000256" key="5">
    <source>
        <dbReference type="ARBA" id="ARBA00025466"/>
    </source>
</evidence>
<feature type="domain" description="Myb/SANT-like DNA-binding" evidence="7">
    <location>
        <begin position="170"/>
        <end position="243"/>
    </location>
</feature>
<dbReference type="Pfam" id="PF13873">
    <property type="entry name" value="Myb_DNA-bind_5"/>
    <property type="match status" value="1"/>
</dbReference>
<evidence type="ECO:0000256" key="1">
    <source>
        <dbReference type="ARBA" id="ARBA00011764"/>
    </source>
</evidence>
<gene>
    <name evidence="8" type="ORF">TPAB3V08_LOCUS11138</name>
</gene>
<evidence type="ECO:0000313" key="9">
    <source>
        <dbReference type="Proteomes" id="UP001153148"/>
    </source>
</evidence>
<name>A0ABN7PAK4_TIMPD</name>
<proteinExistence type="predicted"/>
<comment type="subunit">
    <text evidence="1">Self-associates forming complexes of several hundred monomers.</text>
</comment>
<dbReference type="InterPro" id="IPR028002">
    <property type="entry name" value="Myb_DNA-bind_5"/>
</dbReference>
<evidence type="ECO:0000256" key="3">
    <source>
        <dbReference type="ARBA" id="ARBA00023015"/>
    </source>
</evidence>
<sequence length="290" mass="32325">MSAILAITFHPEFRCNTLLSLSTMSVPTEPEASFRFSSIPRIIFTAFTKGKSLASKAVIAPGRSPKCFFTYARYALTLEQEMAEFLLRAILTIRELFVGLSVVNYASRRVVVKKEVNPHLRGRRVENHLGKTTPSSPDRDSNLDLPVLGGRAQHDWRVSQLRHRGGKKTRRCTSAQHAELVDYMSNHLELASGRFSCPMGNAGIEQQWEVLASLLEEFGPKKTTTQWKTVWRDLKCRARACLADLNRASKATGNSKAVPPLTELERKVLAIIGTVCSIGDPSTRERGLNT</sequence>
<comment type="function">
    <text evidence="5">Involved in transvection phenomena (= synapsis-dependent gene expression), where the synaptic pairing of chromosomes carrying genes with which zeste interacts influences the expression of these genes. Zeste binds to DNA and stimulates transcription from a nearby promoter.</text>
</comment>
<evidence type="ECO:0000259" key="7">
    <source>
        <dbReference type="Pfam" id="PF13873"/>
    </source>
</evidence>
<dbReference type="EMBL" id="CAJPIN010032291">
    <property type="protein sequence ID" value="CAG2064191.1"/>
    <property type="molecule type" value="Genomic_DNA"/>
</dbReference>
<feature type="non-terminal residue" evidence="8">
    <location>
        <position position="290"/>
    </location>
</feature>
<protein>
    <recommendedName>
        <fullName evidence="2">Regulatory protein zeste</fullName>
    </recommendedName>
</protein>
<dbReference type="Proteomes" id="UP001153148">
    <property type="component" value="Unassembled WGS sequence"/>
</dbReference>
<dbReference type="PANTHER" id="PTHR23098:SF16">
    <property type="entry name" value="REGULATORY PROTEIN ZESTE"/>
    <property type="match status" value="1"/>
</dbReference>
<comment type="caution">
    <text evidence="8">The sequence shown here is derived from an EMBL/GenBank/DDBJ whole genome shotgun (WGS) entry which is preliminary data.</text>
</comment>
<evidence type="ECO:0000313" key="8">
    <source>
        <dbReference type="EMBL" id="CAG2064191.1"/>
    </source>
</evidence>
<evidence type="ECO:0000256" key="4">
    <source>
        <dbReference type="ARBA" id="ARBA00023163"/>
    </source>
</evidence>
<dbReference type="PANTHER" id="PTHR23098">
    <property type="entry name" value="AGAP001331-PA-RELATED"/>
    <property type="match status" value="1"/>
</dbReference>
<evidence type="ECO:0000256" key="6">
    <source>
        <dbReference type="SAM" id="MobiDB-lite"/>
    </source>
</evidence>
<accession>A0ABN7PAK4</accession>
<feature type="region of interest" description="Disordered" evidence="6">
    <location>
        <begin position="122"/>
        <end position="144"/>
    </location>
</feature>
<evidence type="ECO:0000256" key="2">
    <source>
        <dbReference type="ARBA" id="ARBA00016807"/>
    </source>
</evidence>
<keyword evidence="9" id="KW-1185">Reference proteome</keyword>
<keyword evidence="4" id="KW-0804">Transcription</keyword>
<organism evidence="8 9">
    <name type="scientific">Timema podura</name>
    <name type="common">Walking stick</name>
    <dbReference type="NCBI Taxonomy" id="61482"/>
    <lineage>
        <taxon>Eukaryota</taxon>
        <taxon>Metazoa</taxon>
        <taxon>Ecdysozoa</taxon>
        <taxon>Arthropoda</taxon>
        <taxon>Hexapoda</taxon>
        <taxon>Insecta</taxon>
        <taxon>Pterygota</taxon>
        <taxon>Neoptera</taxon>
        <taxon>Polyneoptera</taxon>
        <taxon>Phasmatodea</taxon>
        <taxon>Timematodea</taxon>
        <taxon>Timematoidea</taxon>
        <taxon>Timematidae</taxon>
        <taxon>Timema</taxon>
    </lineage>
</organism>